<dbReference type="Gene3D" id="3.40.1440.10">
    <property type="entry name" value="GIY-YIG endonuclease"/>
    <property type="match status" value="1"/>
</dbReference>
<feature type="domain" description="GIY-YIG" evidence="2">
    <location>
        <begin position="1"/>
        <end position="77"/>
    </location>
</feature>
<dbReference type="PROSITE" id="PS50164">
    <property type="entry name" value="GIY_YIG"/>
    <property type="match status" value="1"/>
</dbReference>
<evidence type="ECO:0000259" key="2">
    <source>
        <dbReference type="PROSITE" id="PS50164"/>
    </source>
</evidence>
<accession>A0A4U5TRN7</accession>
<dbReference type="OrthoDB" id="1495241at2"/>
<dbReference type="CDD" id="cd10449">
    <property type="entry name" value="GIY-YIG_SLX1_like"/>
    <property type="match status" value="1"/>
</dbReference>
<dbReference type="InterPro" id="IPR035901">
    <property type="entry name" value="GIY-YIG_endonuc_sf"/>
</dbReference>
<reference evidence="3 4" key="1">
    <citation type="submission" date="2019-04" db="EMBL/GenBank/DDBJ databases">
        <title>Psychroflexus halotolerans sp. nov., isolated from a marine solar saltern.</title>
        <authorList>
            <person name="Feng X."/>
        </authorList>
    </citation>
    <scope>NUCLEOTIDE SEQUENCE [LARGE SCALE GENOMIC DNA]</scope>
    <source>
        <strain evidence="3 4">WDS2C27</strain>
    </source>
</reference>
<dbReference type="SUPFAM" id="SSF82771">
    <property type="entry name" value="GIY-YIG endonuclease"/>
    <property type="match status" value="1"/>
</dbReference>
<comment type="similarity">
    <text evidence="1">Belongs to the UPF0213 family.</text>
</comment>
<evidence type="ECO:0000256" key="1">
    <source>
        <dbReference type="ARBA" id="ARBA00007435"/>
    </source>
</evidence>
<dbReference type="Proteomes" id="UP000306552">
    <property type="component" value="Unassembled WGS sequence"/>
</dbReference>
<evidence type="ECO:0000313" key="4">
    <source>
        <dbReference type="Proteomes" id="UP000306552"/>
    </source>
</evidence>
<evidence type="ECO:0000313" key="3">
    <source>
        <dbReference type="EMBL" id="TKS56481.1"/>
    </source>
</evidence>
<gene>
    <name evidence="3" type="ORF">FCN74_05430</name>
</gene>
<dbReference type="InterPro" id="IPR050190">
    <property type="entry name" value="UPF0213_domain"/>
</dbReference>
<dbReference type="Pfam" id="PF01541">
    <property type="entry name" value="GIY-YIG"/>
    <property type="match status" value="1"/>
</dbReference>
<dbReference type="RefSeq" id="WP_138931583.1">
    <property type="nucleotide sequence ID" value="NZ_SWMU01000002.1"/>
</dbReference>
<sequence>MFYVYVLYSKKFDRYYVGMTVDIERRLSEHNSGKMISTKAYKPWIIAHFEVLNTRKEARKREKYLKSSAGRRWRKQNIKIDIDDKVN</sequence>
<dbReference type="PANTHER" id="PTHR34477:SF1">
    <property type="entry name" value="UPF0213 PROTEIN YHBQ"/>
    <property type="match status" value="1"/>
</dbReference>
<name>A0A4U5TRN7_9FLAO</name>
<comment type="caution">
    <text evidence="3">The sequence shown here is derived from an EMBL/GenBank/DDBJ whole genome shotgun (WGS) entry which is preliminary data.</text>
</comment>
<dbReference type="AlphaFoldDB" id="A0A4U5TRN7"/>
<protein>
    <submittedName>
        <fullName evidence="3">GIY-YIG nuclease family protein</fullName>
    </submittedName>
</protein>
<organism evidence="3 4">
    <name type="scientific">Mesohalobacter halotolerans</name>
    <dbReference type="NCBI Taxonomy" id="1883405"/>
    <lineage>
        <taxon>Bacteria</taxon>
        <taxon>Pseudomonadati</taxon>
        <taxon>Bacteroidota</taxon>
        <taxon>Flavobacteriia</taxon>
        <taxon>Flavobacteriales</taxon>
        <taxon>Flavobacteriaceae</taxon>
        <taxon>Mesohalobacter</taxon>
    </lineage>
</organism>
<proteinExistence type="inferred from homology"/>
<dbReference type="SMART" id="SM00465">
    <property type="entry name" value="GIYc"/>
    <property type="match status" value="1"/>
</dbReference>
<dbReference type="InterPro" id="IPR000305">
    <property type="entry name" value="GIY-YIG_endonuc"/>
</dbReference>
<dbReference type="EMBL" id="SWMU01000002">
    <property type="protein sequence ID" value="TKS56481.1"/>
    <property type="molecule type" value="Genomic_DNA"/>
</dbReference>
<keyword evidence="4" id="KW-1185">Reference proteome</keyword>
<dbReference type="PANTHER" id="PTHR34477">
    <property type="entry name" value="UPF0213 PROTEIN YHBQ"/>
    <property type="match status" value="1"/>
</dbReference>